<evidence type="ECO:0000256" key="4">
    <source>
        <dbReference type="ARBA" id="ARBA00022801"/>
    </source>
</evidence>
<comment type="cofactor">
    <cofactor evidence="1">
        <name>Zn(2+)</name>
        <dbReference type="ChEBI" id="CHEBI:29105"/>
    </cofactor>
</comment>
<sequence length="366" mass="40558">MNDTICDHFIGMIPTVIAGPALAAFDSLSLSQITFLQSLPKAELHAHLNGCIPIQALQHLAKEYLSSSSSPSNLISNDEIRSGVEKLSNGITLDEIDDFFTLFPAIYALTSTRSSLAYAARAVLSDFLDSGDDDTAQCAYIELRSTPRETKDMSREEYVYTILEEVERYPVERAAVIVSLDRRMSVEVMCECVDIAAKLKKQGRRVVGVDLCGDPRAGDVKMFERVFERARSAGLGVTLHIAETRHNSVEETFTLLSYKPHRLGHATFLNEEHQKIVHDNKMCIEICLSSNLLCKTVPALDAHHVRYYIHHGHPVAICTDDTLPFRTSLLGEYALLMAPPPLGLGLTEEEVGLIAEMSMAARFNSM</sequence>
<reference evidence="9 10" key="1">
    <citation type="submission" date="2014-04" db="EMBL/GenBank/DDBJ databases">
        <title>Evolutionary Origins and Diversification of the Mycorrhizal Mutualists.</title>
        <authorList>
            <consortium name="DOE Joint Genome Institute"/>
            <consortium name="Mycorrhizal Genomics Consortium"/>
            <person name="Kohler A."/>
            <person name="Kuo A."/>
            <person name="Nagy L.G."/>
            <person name="Floudas D."/>
            <person name="Copeland A."/>
            <person name="Barry K.W."/>
            <person name="Cichocki N."/>
            <person name="Veneault-Fourrey C."/>
            <person name="LaButti K."/>
            <person name="Lindquist E.A."/>
            <person name="Lipzen A."/>
            <person name="Lundell T."/>
            <person name="Morin E."/>
            <person name="Murat C."/>
            <person name="Riley R."/>
            <person name="Ohm R."/>
            <person name="Sun H."/>
            <person name="Tunlid A."/>
            <person name="Henrissat B."/>
            <person name="Grigoriev I.V."/>
            <person name="Hibbett D.S."/>
            <person name="Martin F."/>
        </authorList>
    </citation>
    <scope>NUCLEOTIDE SEQUENCE [LARGE SCALE GENOMIC DNA]</scope>
    <source>
        <strain evidence="9 10">Koide BX008</strain>
    </source>
</reference>
<dbReference type="FunCoup" id="A0A0C2T5M7">
    <property type="interactions" value="188"/>
</dbReference>
<proteinExistence type="inferred from homology"/>
<dbReference type="GO" id="GO:0046103">
    <property type="term" value="P:inosine biosynthetic process"/>
    <property type="evidence" value="ECO:0007669"/>
    <property type="project" value="TreeGrafter"/>
</dbReference>
<dbReference type="InterPro" id="IPR006330">
    <property type="entry name" value="Ado/ade_deaminase"/>
</dbReference>
<dbReference type="Pfam" id="PF00962">
    <property type="entry name" value="A_deaminase"/>
    <property type="match status" value="1"/>
</dbReference>
<keyword evidence="10" id="KW-1185">Reference proteome</keyword>
<dbReference type="Gene3D" id="3.20.20.140">
    <property type="entry name" value="Metal-dependent hydrolases"/>
    <property type="match status" value="1"/>
</dbReference>
<dbReference type="InterPro" id="IPR001365">
    <property type="entry name" value="A_deaminase_dom"/>
</dbReference>
<dbReference type="PANTHER" id="PTHR11409">
    <property type="entry name" value="ADENOSINE DEAMINASE"/>
    <property type="match status" value="1"/>
</dbReference>
<evidence type="ECO:0000256" key="2">
    <source>
        <dbReference type="ARBA" id="ARBA00006676"/>
    </source>
</evidence>
<dbReference type="GO" id="GO:0006154">
    <property type="term" value="P:adenosine catabolic process"/>
    <property type="evidence" value="ECO:0007669"/>
    <property type="project" value="TreeGrafter"/>
</dbReference>
<dbReference type="STRING" id="946122.A0A0C2T5M7"/>
<dbReference type="AlphaFoldDB" id="A0A0C2T5M7"/>
<keyword evidence="3" id="KW-0479">Metal-binding</keyword>
<name>A0A0C2T5M7_AMAMK</name>
<dbReference type="Proteomes" id="UP000054549">
    <property type="component" value="Unassembled WGS sequence"/>
</dbReference>
<evidence type="ECO:0000256" key="1">
    <source>
        <dbReference type="ARBA" id="ARBA00001947"/>
    </source>
</evidence>
<keyword evidence="6" id="KW-0546">Nucleotide metabolism</keyword>
<dbReference type="OrthoDB" id="272271at2759"/>
<gene>
    <name evidence="9" type="ORF">M378DRAFT_166354</name>
</gene>
<dbReference type="GO" id="GO:0009117">
    <property type="term" value="P:nucleotide metabolic process"/>
    <property type="evidence" value="ECO:0007669"/>
    <property type="project" value="UniProtKB-KW"/>
</dbReference>
<dbReference type="InterPro" id="IPR032466">
    <property type="entry name" value="Metal_Hydrolase"/>
</dbReference>
<evidence type="ECO:0000256" key="5">
    <source>
        <dbReference type="ARBA" id="ARBA00022833"/>
    </source>
</evidence>
<evidence type="ECO:0000313" key="10">
    <source>
        <dbReference type="Proteomes" id="UP000054549"/>
    </source>
</evidence>
<dbReference type="GO" id="GO:0004000">
    <property type="term" value="F:adenosine deaminase activity"/>
    <property type="evidence" value="ECO:0007669"/>
    <property type="project" value="TreeGrafter"/>
</dbReference>
<dbReference type="GO" id="GO:0046872">
    <property type="term" value="F:metal ion binding"/>
    <property type="evidence" value="ECO:0007669"/>
    <property type="project" value="UniProtKB-KW"/>
</dbReference>
<comment type="catalytic activity">
    <reaction evidence="7">
        <text>N(6)-methyl-AMP + H2O + H(+) = IMP + methylamine</text>
        <dbReference type="Rhea" id="RHEA:16001"/>
        <dbReference type="ChEBI" id="CHEBI:15377"/>
        <dbReference type="ChEBI" id="CHEBI:15378"/>
        <dbReference type="ChEBI" id="CHEBI:58053"/>
        <dbReference type="ChEBI" id="CHEBI:59338"/>
        <dbReference type="ChEBI" id="CHEBI:144842"/>
    </reaction>
    <physiologicalReaction direction="left-to-right" evidence="7">
        <dbReference type="Rhea" id="RHEA:16002"/>
    </physiologicalReaction>
</comment>
<comment type="similarity">
    <text evidence="2">Belongs to the metallo-dependent hydrolases superfamily. Adenosine and AMP deaminases family.</text>
</comment>
<feature type="domain" description="Adenosine deaminase" evidence="8">
    <location>
        <begin position="40"/>
        <end position="361"/>
    </location>
</feature>
<dbReference type="EMBL" id="KN818278">
    <property type="protein sequence ID" value="KIL61869.1"/>
    <property type="molecule type" value="Genomic_DNA"/>
</dbReference>
<evidence type="ECO:0000313" key="9">
    <source>
        <dbReference type="EMBL" id="KIL61869.1"/>
    </source>
</evidence>
<dbReference type="InParanoid" id="A0A0C2T5M7"/>
<keyword evidence="5" id="KW-0862">Zinc</keyword>
<dbReference type="PANTHER" id="PTHR11409:SF42">
    <property type="entry name" value="ADENOSINE DEAMINASE-LIKE PROTEIN"/>
    <property type="match status" value="1"/>
</dbReference>
<evidence type="ECO:0000256" key="7">
    <source>
        <dbReference type="ARBA" id="ARBA00048787"/>
    </source>
</evidence>
<accession>A0A0C2T5M7</accession>
<dbReference type="HOGENOM" id="CLU_039228_3_0_1"/>
<keyword evidence="4" id="KW-0378">Hydrolase</keyword>
<evidence type="ECO:0000256" key="3">
    <source>
        <dbReference type="ARBA" id="ARBA00022723"/>
    </source>
</evidence>
<evidence type="ECO:0000256" key="6">
    <source>
        <dbReference type="ARBA" id="ARBA00023080"/>
    </source>
</evidence>
<evidence type="ECO:0000259" key="8">
    <source>
        <dbReference type="Pfam" id="PF00962"/>
    </source>
</evidence>
<organism evidence="9 10">
    <name type="scientific">Amanita muscaria (strain Koide BX008)</name>
    <dbReference type="NCBI Taxonomy" id="946122"/>
    <lineage>
        <taxon>Eukaryota</taxon>
        <taxon>Fungi</taxon>
        <taxon>Dikarya</taxon>
        <taxon>Basidiomycota</taxon>
        <taxon>Agaricomycotina</taxon>
        <taxon>Agaricomycetes</taxon>
        <taxon>Agaricomycetidae</taxon>
        <taxon>Agaricales</taxon>
        <taxon>Pluteineae</taxon>
        <taxon>Amanitaceae</taxon>
        <taxon>Amanita</taxon>
    </lineage>
</organism>
<dbReference type="SUPFAM" id="SSF51556">
    <property type="entry name" value="Metallo-dependent hydrolases"/>
    <property type="match status" value="1"/>
</dbReference>
<protein>
    <recommendedName>
        <fullName evidence="8">Adenosine deaminase domain-containing protein</fullName>
    </recommendedName>
</protein>